<evidence type="ECO:0000256" key="6">
    <source>
        <dbReference type="HAMAP-Rule" id="MF_00360"/>
    </source>
</evidence>
<dbReference type="GO" id="GO:0022627">
    <property type="term" value="C:cytosolic small ribosomal subunit"/>
    <property type="evidence" value="ECO:0007669"/>
    <property type="project" value="TreeGrafter"/>
</dbReference>
<dbReference type="OrthoDB" id="9812702at2"/>
<evidence type="ECO:0000256" key="4">
    <source>
        <dbReference type="ARBA" id="ARBA00035104"/>
    </source>
</evidence>
<protein>
    <recommendedName>
        <fullName evidence="5 6">Small ribosomal subunit protein bS6</fullName>
    </recommendedName>
</protein>
<dbReference type="InterPro" id="IPR035980">
    <property type="entry name" value="Ribosomal_bS6_sf"/>
</dbReference>
<evidence type="ECO:0000256" key="5">
    <source>
        <dbReference type="ARBA" id="ARBA00035294"/>
    </source>
</evidence>
<dbReference type="Gene3D" id="3.30.70.60">
    <property type="match status" value="1"/>
</dbReference>
<evidence type="ECO:0000256" key="3">
    <source>
        <dbReference type="ARBA" id="ARBA00023274"/>
    </source>
</evidence>
<dbReference type="GO" id="GO:0070181">
    <property type="term" value="F:small ribosomal subunit rRNA binding"/>
    <property type="evidence" value="ECO:0007669"/>
    <property type="project" value="TreeGrafter"/>
</dbReference>
<dbReference type="EMBL" id="PGTO01000005">
    <property type="protein sequence ID" value="RAU22206.1"/>
    <property type="molecule type" value="Genomic_DNA"/>
</dbReference>
<dbReference type="HAMAP" id="MF_00360">
    <property type="entry name" value="Ribosomal_bS6"/>
    <property type="match status" value="1"/>
</dbReference>
<keyword evidence="3 6" id="KW-0687">Ribonucleoprotein</keyword>
<evidence type="ECO:0000313" key="8">
    <source>
        <dbReference type="EMBL" id="RAU22206.1"/>
    </source>
</evidence>
<dbReference type="InterPro" id="IPR020814">
    <property type="entry name" value="Ribosomal_S6_plastid/chlpt"/>
</dbReference>
<feature type="compositionally biased region" description="Basic and acidic residues" evidence="7">
    <location>
        <begin position="108"/>
        <end position="141"/>
    </location>
</feature>
<dbReference type="AlphaFoldDB" id="A0A364NYR4"/>
<dbReference type="Proteomes" id="UP000251075">
    <property type="component" value="Unassembled WGS sequence"/>
</dbReference>
<keyword evidence="6" id="KW-0694">RNA-binding</keyword>
<name>A0A364NYR4_9PROT</name>
<evidence type="ECO:0000256" key="2">
    <source>
        <dbReference type="ARBA" id="ARBA00022980"/>
    </source>
</evidence>
<dbReference type="SUPFAM" id="SSF54995">
    <property type="entry name" value="Ribosomal protein S6"/>
    <property type="match status" value="1"/>
</dbReference>
<reference evidence="8 9" key="1">
    <citation type="submission" date="2017-11" db="EMBL/GenBank/DDBJ databases">
        <title>Draft genome sequence of magnetotactic bacterium Magnetospirillum kuznetsovii LBB-42.</title>
        <authorList>
            <person name="Grouzdev D.S."/>
            <person name="Rysina M.S."/>
            <person name="Baslerov R.V."/>
            <person name="Koziaeva V."/>
        </authorList>
    </citation>
    <scope>NUCLEOTIDE SEQUENCE [LARGE SCALE GENOMIC DNA]</scope>
    <source>
        <strain evidence="8 9">LBB-42</strain>
    </source>
</reference>
<dbReference type="GO" id="GO:0006412">
    <property type="term" value="P:translation"/>
    <property type="evidence" value="ECO:0007669"/>
    <property type="project" value="UniProtKB-UniRule"/>
</dbReference>
<proteinExistence type="inferred from homology"/>
<keyword evidence="9" id="KW-1185">Reference proteome</keyword>
<dbReference type="PANTHER" id="PTHR21011:SF1">
    <property type="entry name" value="SMALL RIBOSOMAL SUBUNIT PROTEIN BS6M"/>
    <property type="match status" value="1"/>
</dbReference>
<dbReference type="Pfam" id="PF01250">
    <property type="entry name" value="Ribosomal_S6"/>
    <property type="match status" value="1"/>
</dbReference>
<accession>A0A364NYR4</accession>
<organism evidence="8 9">
    <name type="scientific">Paramagnetospirillum kuznetsovii</name>
    <dbReference type="NCBI Taxonomy" id="2053833"/>
    <lineage>
        <taxon>Bacteria</taxon>
        <taxon>Pseudomonadati</taxon>
        <taxon>Pseudomonadota</taxon>
        <taxon>Alphaproteobacteria</taxon>
        <taxon>Rhodospirillales</taxon>
        <taxon>Magnetospirillaceae</taxon>
        <taxon>Paramagnetospirillum</taxon>
    </lineage>
</organism>
<dbReference type="InterPro" id="IPR014717">
    <property type="entry name" value="Transl_elong_EF1B/ribsomal_bS6"/>
</dbReference>
<evidence type="ECO:0000256" key="7">
    <source>
        <dbReference type="SAM" id="MobiDB-lite"/>
    </source>
</evidence>
<dbReference type="PANTHER" id="PTHR21011">
    <property type="entry name" value="MITOCHONDRIAL 28S RIBOSOMAL PROTEIN S6"/>
    <property type="match status" value="1"/>
</dbReference>
<keyword evidence="2 6" id="KW-0689">Ribosomal protein</keyword>
<dbReference type="NCBIfam" id="TIGR00166">
    <property type="entry name" value="S6"/>
    <property type="match status" value="1"/>
</dbReference>
<comment type="similarity">
    <text evidence="1 6">Belongs to the bacterial ribosomal protein bS6 family.</text>
</comment>
<gene>
    <name evidence="6" type="primary">rpsF</name>
    <name evidence="8" type="ORF">CU669_08725</name>
</gene>
<evidence type="ECO:0000313" key="9">
    <source>
        <dbReference type="Proteomes" id="UP000251075"/>
    </source>
</evidence>
<comment type="function">
    <text evidence="4 6">Binds together with bS18 to 16S ribosomal RNA.</text>
</comment>
<evidence type="ECO:0000256" key="1">
    <source>
        <dbReference type="ARBA" id="ARBA00009512"/>
    </source>
</evidence>
<dbReference type="RefSeq" id="WP_112143787.1">
    <property type="nucleotide sequence ID" value="NZ_PGTO01000005.1"/>
</dbReference>
<dbReference type="InterPro" id="IPR000529">
    <property type="entry name" value="Ribosomal_bS6"/>
</dbReference>
<dbReference type="CDD" id="cd00473">
    <property type="entry name" value="bS6"/>
    <property type="match status" value="1"/>
</dbReference>
<sequence length="141" mass="16201">MSLYECVFIARQDISAQQVETLTADMTNIITQGGGAVSKTEYWGLRNIAYRVKKNRKGHYVLLNIDAPSAAVKEMERQMSINEDVLRTLTLRVEELEEGPSAMMQSKNSRDERPRRGDGEDRPRREDRGDRPRRDRMEGGE</sequence>
<keyword evidence="6" id="KW-0699">rRNA-binding</keyword>
<feature type="region of interest" description="Disordered" evidence="7">
    <location>
        <begin position="95"/>
        <end position="141"/>
    </location>
</feature>
<comment type="caution">
    <text evidence="8">The sequence shown here is derived from an EMBL/GenBank/DDBJ whole genome shotgun (WGS) entry which is preliminary data.</text>
</comment>
<dbReference type="GO" id="GO:0003735">
    <property type="term" value="F:structural constituent of ribosome"/>
    <property type="evidence" value="ECO:0007669"/>
    <property type="project" value="InterPro"/>
</dbReference>